<gene>
    <name evidence="1" type="ordered locus">Marpi_0916</name>
</gene>
<keyword evidence="2" id="KW-1185">Reference proteome</keyword>
<dbReference type="AlphaFoldDB" id="H2J7D8"/>
<accession>H2J7D8</accession>
<proteinExistence type="predicted"/>
<reference evidence="2" key="2">
    <citation type="submission" date="2012-01" db="EMBL/GenBank/DDBJ databases">
        <title>Complete sequence of chromosome of Marinitoga piezophila KA3.</title>
        <authorList>
            <person name="Lucas S."/>
            <person name="Han J."/>
            <person name="Lapidus A."/>
            <person name="Cheng J.-F."/>
            <person name="Goodwin L."/>
            <person name="Pitluck S."/>
            <person name="Peters L."/>
            <person name="Mikhailova N."/>
            <person name="Teshima H."/>
            <person name="Detter J.C."/>
            <person name="Han C."/>
            <person name="Tapia R."/>
            <person name="Land M."/>
            <person name="Hauser L."/>
            <person name="Kyrpides N."/>
            <person name="Ivanova N."/>
            <person name="Pagani I."/>
            <person name="Jebbar M."/>
            <person name="Vannier P."/>
            <person name="Oger P."/>
            <person name="Cario A."/>
            <person name="Bartlett D."/>
            <person name="Noll K.M."/>
            <person name="Woyke T."/>
        </authorList>
    </citation>
    <scope>NUCLEOTIDE SEQUENCE [LARGE SCALE GENOMIC DNA]</scope>
    <source>
        <strain evidence="2">DSM 14283 / JCM 11233 / KA3</strain>
    </source>
</reference>
<reference evidence="1 2" key="1">
    <citation type="journal article" date="2012" name="J. Bacteriol.">
        <title>Complete Genome Sequence of the Thermophilic, Piezophilic, Heterotrophic Bacterium Marinitoga piezophila KA3.</title>
        <authorList>
            <person name="Lucas S."/>
            <person name="Han J."/>
            <person name="Lapidus A."/>
            <person name="Cheng J.F."/>
            <person name="Goodwin L.A."/>
            <person name="Pitluck S."/>
            <person name="Peters L."/>
            <person name="Mikhailova N."/>
            <person name="Teshima H."/>
            <person name="Detter J.C."/>
            <person name="Han C."/>
            <person name="Tapia R."/>
            <person name="Land M."/>
            <person name="Hauser L."/>
            <person name="Kyrpides N.C."/>
            <person name="Ivanova N."/>
            <person name="Pagani I."/>
            <person name="Vannier P."/>
            <person name="Oger P."/>
            <person name="Bartlett D.H."/>
            <person name="Noll K.M."/>
            <person name="Woyke T."/>
            <person name="Jebbar M."/>
        </authorList>
    </citation>
    <scope>NUCLEOTIDE SEQUENCE [LARGE SCALE GENOMIC DNA]</scope>
    <source>
        <strain evidence="2">DSM 14283 / JCM 11233 / KA3</strain>
    </source>
</reference>
<dbReference type="RefSeq" id="WP_014296402.1">
    <property type="nucleotide sequence ID" value="NC_016751.1"/>
</dbReference>
<dbReference type="HOGENOM" id="CLU_3100578_0_0_0"/>
<dbReference type="KEGG" id="mpz:Marpi_0916"/>
<protein>
    <submittedName>
        <fullName evidence="1">Uncharacterized protein</fullName>
    </submittedName>
</protein>
<organism evidence="1 2">
    <name type="scientific">Marinitoga piezophila (strain DSM 14283 / JCM 11233 / KA3)</name>
    <dbReference type="NCBI Taxonomy" id="443254"/>
    <lineage>
        <taxon>Bacteria</taxon>
        <taxon>Thermotogati</taxon>
        <taxon>Thermotogota</taxon>
        <taxon>Thermotogae</taxon>
        <taxon>Petrotogales</taxon>
        <taxon>Petrotogaceae</taxon>
        <taxon>Marinitoga</taxon>
    </lineage>
</organism>
<sequence>MKIVNDEKNESLKCFVVCSGTCIVICTLDTLTPLLDAMGVATYAKAEQTSL</sequence>
<dbReference type="STRING" id="443254.Marpi_0916"/>
<evidence type="ECO:0000313" key="2">
    <source>
        <dbReference type="Proteomes" id="UP000007161"/>
    </source>
</evidence>
<name>H2J7D8_MARPK</name>
<evidence type="ECO:0000313" key="1">
    <source>
        <dbReference type="EMBL" id="AEX85330.1"/>
    </source>
</evidence>
<dbReference type="EMBL" id="CP003257">
    <property type="protein sequence ID" value="AEX85330.1"/>
    <property type="molecule type" value="Genomic_DNA"/>
</dbReference>
<dbReference type="NCBIfam" id="NF037972">
    <property type="entry name" value="HuaA_fam_RiPP"/>
    <property type="match status" value="1"/>
</dbReference>
<dbReference type="Proteomes" id="UP000007161">
    <property type="component" value="Chromosome"/>
</dbReference>